<dbReference type="EMBL" id="KN822128">
    <property type="protein sequence ID" value="KIM55715.1"/>
    <property type="molecule type" value="Genomic_DNA"/>
</dbReference>
<accession>A0A0C3D4L4</accession>
<name>A0A0C3D4L4_9AGAM</name>
<gene>
    <name evidence="1" type="ORF">SCLCIDRAFT_284900</name>
</gene>
<reference evidence="1 2" key="1">
    <citation type="submission" date="2014-04" db="EMBL/GenBank/DDBJ databases">
        <authorList>
            <consortium name="DOE Joint Genome Institute"/>
            <person name="Kuo A."/>
            <person name="Kohler A."/>
            <person name="Nagy L.G."/>
            <person name="Floudas D."/>
            <person name="Copeland A."/>
            <person name="Barry K.W."/>
            <person name="Cichocki N."/>
            <person name="Veneault-Fourrey C."/>
            <person name="LaButti K."/>
            <person name="Lindquist E.A."/>
            <person name="Lipzen A."/>
            <person name="Lundell T."/>
            <person name="Morin E."/>
            <person name="Murat C."/>
            <person name="Sun H."/>
            <person name="Tunlid A."/>
            <person name="Henrissat B."/>
            <person name="Grigoriev I.V."/>
            <person name="Hibbett D.S."/>
            <person name="Martin F."/>
            <person name="Nordberg H.P."/>
            <person name="Cantor M.N."/>
            <person name="Hua S.X."/>
        </authorList>
    </citation>
    <scope>NUCLEOTIDE SEQUENCE [LARGE SCALE GENOMIC DNA]</scope>
    <source>
        <strain evidence="1 2">Foug A</strain>
    </source>
</reference>
<dbReference type="InParanoid" id="A0A0C3D4L4"/>
<protein>
    <submittedName>
        <fullName evidence="1">Uncharacterized protein</fullName>
    </submittedName>
</protein>
<proteinExistence type="predicted"/>
<evidence type="ECO:0000313" key="2">
    <source>
        <dbReference type="Proteomes" id="UP000053989"/>
    </source>
</evidence>
<dbReference type="HOGENOM" id="CLU_2086194_0_0_1"/>
<organism evidence="1 2">
    <name type="scientific">Scleroderma citrinum Foug A</name>
    <dbReference type="NCBI Taxonomy" id="1036808"/>
    <lineage>
        <taxon>Eukaryota</taxon>
        <taxon>Fungi</taxon>
        <taxon>Dikarya</taxon>
        <taxon>Basidiomycota</taxon>
        <taxon>Agaricomycotina</taxon>
        <taxon>Agaricomycetes</taxon>
        <taxon>Agaricomycetidae</taxon>
        <taxon>Boletales</taxon>
        <taxon>Sclerodermatineae</taxon>
        <taxon>Sclerodermataceae</taxon>
        <taxon>Scleroderma</taxon>
    </lineage>
</organism>
<dbReference type="AlphaFoldDB" id="A0A0C3D4L4"/>
<sequence>MAKRILDLTINCMVHARIYVWRVFDNNRGYWGRQRPCQVRNAAILSHQTLSSDARSPYEPVGVTAPECQIHQHNLQRFHCVLMGSPSSSLLRRRWSSLRQPLCEQVQVVSCCCPQDM</sequence>
<evidence type="ECO:0000313" key="1">
    <source>
        <dbReference type="EMBL" id="KIM55715.1"/>
    </source>
</evidence>
<keyword evidence="2" id="KW-1185">Reference proteome</keyword>
<dbReference type="Proteomes" id="UP000053989">
    <property type="component" value="Unassembled WGS sequence"/>
</dbReference>
<reference evidence="2" key="2">
    <citation type="submission" date="2015-01" db="EMBL/GenBank/DDBJ databases">
        <title>Evolutionary Origins and Diversification of the Mycorrhizal Mutualists.</title>
        <authorList>
            <consortium name="DOE Joint Genome Institute"/>
            <consortium name="Mycorrhizal Genomics Consortium"/>
            <person name="Kohler A."/>
            <person name="Kuo A."/>
            <person name="Nagy L.G."/>
            <person name="Floudas D."/>
            <person name="Copeland A."/>
            <person name="Barry K.W."/>
            <person name="Cichocki N."/>
            <person name="Veneault-Fourrey C."/>
            <person name="LaButti K."/>
            <person name="Lindquist E.A."/>
            <person name="Lipzen A."/>
            <person name="Lundell T."/>
            <person name="Morin E."/>
            <person name="Murat C."/>
            <person name="Riley R."/>
            <person name="Ohm R."/>
            <person name="Sun H."/>
            <person name="Tunlid A."/>
            <person name="Henrissat B."/>
            <person name="Grigoriev I.V."/>
            <person name="Hibbett D.S."/>
            <person name="Martin F."/>
        </authorList>
    </citation>
    <scope>NUCLEOTIDE SEQUENCE [LARGE SCALE GENOMIC DNA]</scope>
    <source>
        <strain evidence="2">Foug A</strain>
    </source>
</reference>